<evidence type="ECO:0000313" key="5">
    <source>
        <dbReference type="Proteomes" id="UP000183629"/>
    </source>
</evidence>
<accession>A0A1I7FTI1</accession>
<evidence type="ECO:0000259" key="2">
    <source>
        <dbReference type="Pfam" id="PF13280"/>
    </source>
</evidence>
<dbReference type="InterPro" id="IPR036388">
    <property type="entry name" value="WH-like_DNA-bd_sf"/>
</dbReference>
<sequence length="312" mass="37031">MKKSERLNHELIFLSERPFFQLKDLMAEFQISKRTALRDMAALEDMGLAFYTETGKNGGYHLVSQTLLTPIYFTQDDLTMIFYALNSLRRLSVTPFDKSYPQIFEKLLVSLSTAQREYVLKILNVLEFYDVPVISSSTFLRELLEATVDEQILYIDYKQTERLQQLIQVYKVFYRSGIWFFEAYLVDEDKWKTYRVDCLLACERAENQENRQNRAQLAKSFMAFYQDYLTISFKCEIDGAGKEHFLKGAYRDMQLHEENGQYYIVGHFSREELDYMVQYLITFGKHLTVMEPDFLREAYLAELQEIVDRYAQ</sequence>
<feature type="domain" description="WYL" evidence="2">
    <location>
        <begin position="139"/>
        <end position="201"/>
    </location>
</feature>
<dbReference type="Gene3D" id="1.10.10.10">
    <property type="entry name" value="Winged helix-like DNA-binding domain superfamily/Winged helix DNA-binding domain"/>
    <property type="match status" value="1"/>
</dbReference>
<name>A0A1I7FTI1_9STRE</name>
<dbReference type="Pfam" id="PF25583">
    <property type="entry name" value="WCX"/>
    <property type="match status" value="1"/>
</dbReference>
<dbReference type="InterPro" id="IPR026881">
    <property type="entry name" value="WYL_dom"/>
</dbReference>
<organism evidence="4 5">
    <name type="scientific">Streptococcus gallolyticus</name>
    <dbReference type="NCBI Taxonomy" id="315405"/>
    <lineage>
        <taxon>Bacteria</taxon>
        <taxon>Bacillati</taxon>
        <taxon>Bacillota</taxon>
        <taxon>Bacilli</taxon>
        <taxon>Lactobacillales</taxon>
        <taxon>Streptococcaceae</taxon>
        <taxon>Streptococcus</taxon>
    </lineage>
</organism>
<dbReference type="InterPro" id="IPR013196">
    <property type="entry name" value="HTH_11"/>
</dbReference>
<dbReference type="GO" id="GO:0003677">
    <property type="term" value="F:DNA binding"/>
    <property type="evidence" value="ECO:0007669"/>
    <property type="project" value="UniProtKB-KW"/>
</dbReference>
<feature type="domain" description="Helix-turn-helix type 11" evidence="1">
    <location>
        <begin position="6"/>
        <end position="60"/>
    </location>
</feature>
<protein>
    <submittedName>
        <fullName evidence="4">Predicted DNA-binding transcriptional regulator YafY, contains an HTH and WYL domains</fullName>
    </submittedName>
</protein>
<dbReference type="Proteomes" id="UP000183629">
    <property type="component" value="Unassembled WGS sequence"/>
</dbReference>
<evidence type="ECO:0000313" key="4">
    <source>
        <dbReference type="EMBL" id="SFU39529.1"/>
    </source>
</evidence>
<dbReference type="InterPro" id="IPR051534">
    <property type="entry name" value="CBASS_pafABC_assoc_protein"/>
</dbReference>
<feature type="domain" description="WCX" evidence="3">
    <location>
        <begin position="255"/>
        <end position="306"/>
    </location>
</feature>
<dbReference type="AlphaFoldDB" id="A0A1I7FTI1"/>
<evidence type="ECO:0000259" key="3">
    <source>
        <dbReference type="Pfam" id="PF25583"/>
    </source>
</evidence>
<dbReference type="InterPro" id="IPR036390">
    <property type="entry name" value="WH_DNA-bd_sf"/>
</dbReference>
<dbReference type="RefSeq" id="WP_043910819.1">
    <property type="nucleotide sequence ID" value="NZ_FOLZ01000001.1"/>
</dbReference>
<dbReference type="PROSITE" id="PS52050">
    <property type="entry name" value="WYL"/>
    <property type="match status" value="1"/>
</dbReference>
<gene>
    <name evidence="4" type="ORF">SAMN05660328_101588</name>
</gene>
<reference evidence="5" key="1">
    <citation type="submission" date="2016-10" db="EMBL/GenBank/DDBJ databases">
        <authorList>
            <person name="Varghese N."/>
            <person name="Submissions S."/>
        </authorList>
    </citation>
    <scope>NUCLEOTIDE SEQUENCE [LARGE SCALE GENOMIC DNA]</scope>
    <source>
        <strain evidence="5">LMG 15572</strain>
    </source>
</reference>
<dbReference type="InterPro" id="IPR057727">
    <property type="entry name" value="WCX_dom"/>
</dbReference>
<proteinExistence type="predicted"/>
<keyword evidence="5" id="KW-1185">Reference proteome</keyword>
<dbReference type="SUPFAM" id="SSF46785">
    <property type="entry name" value="Winged helix' DNA-binding domain"/>
    <property type="match status" value="1"/>
</dbReference>
<evidence type="ECO:0000259" key="1">
    <source>
        <dbReference type="Pfam" id="PF08279"/>
    </source>
</evidence>
<dbReference type="EMBL" id="FPBN01000001">
    <property type="protein sequence ID" value="SFU39529.1"/>
    <property type="molecule type" value="Genomic_DNA"/>
</dbReference>
<keyword evidence="4" id="KW-0238">DNA-binding</keyword>
<dbReference type="PANTHER" id="PTHR34580">
    <property type="match status" value="1"/>
</dbReference>
<dbReference type="PANTHER" id="PTHR34580:SF9">
    <property type="entry name" value="SLL5097 PROTEIN"/>
    <property type="match status" value="1"/>
</dbReference>
<dbReference type="Pfam" id="PF08279">
    <property type="entry name" value="HTH_11"/>
    <property type="match status" value="1"/>
</dbReference>
<dbReference type="Pfam" id="PF13280">
    <property type="entry name" value="WYL"/>
    <property type="match status" value="1"/>
</dbReference>